<evidence type="ECO:0000256" key="5">
    <source>
        <dbReference type="SAM" id="MobiDB-lite"/>
    </source>
</evidence>
<feature type="compositionally biased region" description="Polar residues" evidence="5">
    <location>
        <begin position="415"/>
        <end position="438"/>
    </location>
</feature>
<dbReference type="SUPFAM" id="SSF81321">
    <property type="entry name" value="Family A G protein-coupled receptor-like"/>
    <property type="match status" value="1"/>
</dbReference>
<feature type="transmembrane region" description="Helical" evidence="6">
    <location>
        <begin position="132"/>
        <end position="153"/>
    </location>
</feature>
<feature type="transmembrane region" description="Helical" evidence="6">
    <location>
        <begin position="303"/>
        <end position="330"/>
    </location>
</feature>
<keyword evidence="4 6" id="KW-0472">Membrane</keyword>
<dbReference type="EMBL" id="CAJOBA010035710">
    <property type="protein sequence ID" value="CAF4009413.1"/>
    <property type="molecule type" value="Genomic_DNA"/>
</dbReference>
<feature type="transmembrane region" description="Helical" evidence="6">
    <location>
        <begin position="272"/>
        <end position="297"/>
    </location>
</feature>
<dbReference type="Proteomes" id="UP000677228">
    <property type="component" value="Unassembled WGS sequence"/>
</dbReference>
<feature type="domain" description="G-protein coupled receptors family 1 profile" evidence="7">
    <location>
        <begin position="71"/>
        <end position="331"/>
    </location>
</feature>
<accession>A0A8S2EP31</accession>
<keyword evidence="3 6" id="KW-1133">Transmembrane helix</keyword>
<feature type="transmembrane region" description="Helical" evidence="6">
    <location>
        <begin position="91"/>
        <end position="112"/>
    </location>
</feature>
<dbReference type="EMBL" id="CAJNOK010014178">
    <property type="protein sequence ID" value="CAF1199283.1"/>
    <property type="molecule type" value="Genomic_DNA"/>
</dbReference>
<organism evidence="8 10">
    <name type="scientific">Didymodactylos carnosus</name>
    <dbReference type="NCBI Taxonomy" id="1234261"/>
    <lineage>
        <taxon>Eukaryota</taxon>
        <taxon>Metazoa</taxon>
        <taxon>Spiralia</taxon>
        <taxon>Gnathifera</taxon>
        <taxon>Rotifera</taxon>
        <taxon>Eurotatoria</taxon>
        <taxon>Bdelloidea</taxon>
        <taxon>Philodinida</taxon>
        <taxon>Philodinidae</taxon>
        <taxon>Didymodactylos</taxon>
    </lineage>
</organism>
<evidence type="ECO:0000256" key="1">
    <source>
        <dbReference type="ARBA" id="ARBA00004370"/>
    </source>
</evidence>
<sequence length="504" mass="58512">MDDNETFADAFIGCYPNDARYASEILVLCNQYHGYNSIVCKWVKQIFIADCYLSSFFYHLTAIFVIIGTILNCFSLYCFIKITKRNSQNIYLSAISLADTINLHTNFSIPLLRYFSINFDRLFKRSAWICQIHSFTTEFFIIFPTWLIVLVTLERLISIVWPLKRHYLCTRNRAKIYISLLVFICILLSSYRLLNETGIDHVSVFRVATCHKAKNNFIWLRDLNLIIWAIVPECLSFFMNLIIISVIRRTTHKLEHFYPEAKVIQHNQATKTVLLISCLFLICHTPTGVVIGFHLFFKEHGSIIGIVAVLFLRKITVILYEISLCCKFFIYNSTFRDFRAILKRSCHRIDHKNSTTLGKQLFLFSPNHIEFIFKSRDPHNQTESLLNANDDVCGDKVYNVDDVDVDGDGDGDGSLSPSPSSEHRNSTNSKWSSPTTSNCQQFDIQQQQYRSKFITKLDNIIIYNGRIQTRRTSMSAEQKSLPIQQNIQSVSPVRQWHRRTLVTM</sequence>
<dbReference type="InterPro" id="IPR017452">
    <property type="entry name" value="GPCR_Rhodpsn_7TM"/>
</dbReference>
<reference evidence="8" key="1">
    <citation type="submission" date="2021-02" db="EMBL/GenBank/DDBJ databases">
        <authorList>
            <person name="Nowell W R."/>
        </authorList>
    </citation>
    <scope>NUCLEOTIDE SEQUENCE</scope>
</reference>
<evidence type="ECO:0000259" key="7">
    <source>
        <dbReference type="PROSITE" id="PS50262"/>
    </source>
</evidence>
<proteinExistence type="predicted"/>
<evidence type="ECO:0000256" key="6">
    <source>
        <dbReference type="SAM" id="Phobius"/>
    </source>
</evidence>
<name>A0A8S2EP31_9BILA</name>
<evidence type="ECO:0000256" key="3">
    <source>
        <dbReference type="ARBA" id="ARBA00022989"/>
    </source>
</evidence>
<evidence type="ECO:0000256" key="4">
    <source>
        <dbReference type="ARBA" id="ARBA00023136"/>
    </source>
</evidence>
<evidence type="ECO:0000313" key="9">
    <source>
        <dbReference type="EMBL" id="CAF4009413.1"/>
    </source>
</evidence>
<feature type="transmembrane region" description="Helical" evidence="6">
    <location>
        <begin position="225"/>
        <end position="247"/>
    </location>
</feature>
<dbReference type="PROSITE" id="PS50262">
    <property type="entry name" value="G_PROTEIN_RECEP_F1_2"/>
    <property type="match status" value="1"/>
</dbReference>
<dbReference type="InterPro" id="IPR052954">
    <property type="entry name" value="GPCR-Ligand_Int"/>
</dbReference>
<gene>
    <name evidence="8" type="ORF">OVA965_LOCUS23907</name>
    <name evidence="9" type="ORF">TMI583_LOCUS24627</name>
</gene>
<dbReference type="InterPro" id="IPR000276">
    <property type="entry name" value="GPCR_Rhodpsn"/>
</dbReference>
<dbReference type="GO" id="GO:0004930">
    <property type="term" value="F:G protein-coupled receptor activity"/>
    <property type="evidence" value="ECO:0007669"/>
    <property type="project" value="InterPro"/>
</dbReference>
<evidence type="ECO:0000313" key="10">
    <source>
        <dbReference type="Proteomes" id="UP000677228"/>
    </source>
</evidence>
<protein>
    <recommendedName>
        <fullName evidence="7">G-protein coupled receptors family 1 profile domain-containing protein</fullName>
    </recommendedName>
</protein>
<dbReference type="PANTHER" id="PTHR46641:SF25">
    <property type="entry name" value="CNMAMIDE RECEPTOR-RELATED"/>
    <property type="match status" value="1"/>
</dbReference>
<evidence type="ECO:0000313" key="8">
    <source>
        <dbReference type="EMBL" id="CAF1199283.1"/>
    </source>
</evidence>
<dbReference type="Proteomes" id="UP000682733">
    <property type="component" value="Unassembled WGS sequence"/>
</dbReference>
<feature type="region of interest" description="Disordered" evidence="5">
    <location>
        <begin position="408"/>
        <end position="438"/>
    </location>
</feature>
<feature type="transmembrane region" description="Helical" evidence="6">
    <location>
        <begin position="174"/>
        <end position="194"/>
    </location>
</feature>
<dbReference type="GO" id="GO:0016020">
    <property type="term" value="C:membrane"/>
    <property type="evidence" value="ECO:0007669"/>
    <property type="project" value="UniProtKB-SubCell"/>
</dbReference>
<keyword evidence="2 6" id="KW-0812">Transmembrane</keyword>
<comment type="caution">
    <text evidence="8">The sequence shown here is derived from an EMBL/GenBank/DDBJ whole genome shotgun (WGS) entry which is preliminary data.</text>
</comment>
<feature type="transmembrane region" description="Helical" evidence="6">
    <location>
        <begin position="56"/>
        <end position="79"/>
    </location>
</feature>
<comment type="subcellular location">
    <subcellularLocation>
        <location evidence="1">Membrane</location>
    </subcellularLocation>
</comment>
<dbReference type="Gene3D" id="1.20.1070.10">
    <property type="entry name" value="Rhodopsin 7-helix transmembrane proteins"/>
    <property type="match status" value="1"/>
</dbReference>
<dbReference type="Pfam" id="PF00001">
    <property type="entry name" value="7tm_1"/>
    <property type="match status" value="1"/>
</dbReference>
<evidence type="ECO:0000256" key="2">
    <source>
        <dbReference type="ARBA" id="ARBA00022692"/>
    </source>
</evidence>
<dbReference type="PANTHER" id="PTHR46641">
    <property type="entry name" value="FMRFAMIDE RECEPTOR-RELATED"/>
    <property type="match status" value="1"/>
</dbReference>
<dbReference type="AlphaFoldDB" id="A0A8S2EP31"/>